<evidence type="ECO:0000256" key="5">
    <source>
        <dbReference type="ARBA" id="ARBA00023186"/>
    </source>
</evidence>
<feature type="transmembrane region" description="Helical" evidence="7">
    <location>
        <begin position="226"/>
        <end position="245"/>
    </location>
</feature>
<dbReference type="EMBL" id="JBJXBP010000001">
    <property type="protein sequence ID" value="KAL3849789.1"/>
    <property type="molecule type" value="Genomic_DNA"/>
</dbReference>
<dbReference type="Pfam" id="PF00226">
    <property type="entry name" value="DnaJ"/>
    <property type="match status" value="1"/>
</dbReference>
<evidence type="ECO:0000259" key="8">
    <source>
        <dbReference type="PROSITE" id="PS50076"/>
    </source>
</evidence>
<gene>
    <name evidence="9" type="ORF">ACJIZ3_011671</name>
</gene>
<proteinExistence type="predicted"/>
<comment type="subcellular location">
    <subcellularLocation>
        <location evidence="1">Membrane</location>
        <topology evidence="1">Single-pass membrane protein</topology>
    </subcellularLocation>
</comment>
<dbReference type="Gene3D" id="1.10.287.110">
    <property type="entry name" value="DnaJ domain"/>
    <property type="match status" value="1"/>
</dbReference>
<keyword evidence="4 7" id="KW-0472">Membrane</keyword>
<dbReference type="PANTHER" id="PTHR45283">
    <property type="entry name" value="NAD(P)H-QUINONE OXIDOREDUCTASE SUBUNIT T, CHLOROPLASTIC"/>
    <property type="match status" value="1"/>
</dbReference>
<name>A0ABD3UJS3_9LAMI</name>
<evidence type="ECO:0000256" key="4">
    <source>
        <dbReference type="ARBA" id="ARBA00023136"/>
    </source>
</evidence>
<evidence type="ECO:0000256" key="6">
    <source>
        <dbReference type="SAM" id="MobiDB-lite"/>
    </source>
</evidence>
<protein>
    <recommendedName>
        <fullName evidence="8">J domain-containing protein</fullName>
    </recommendedName>
</protein>
<sequence length="250" mass="28620">MAAPTATLPASFSLSPRNRLRKPSSRLVGQAIRKSRCHGRRTVVVLAMKDSAGRQKAGPGFDTRIHWENEDEGWIGGRSSGSEKEQAKKEEELLGEKFADLLNSSTDSYYQFLGVSTNADLEEIKAAYRRLSKEYHPDTTTLPLRTASEKFMQLREIYHVLSDDEKRKFYDWTLAQEVASREAEKMRMKLADPYMQEIENYVPIPDMVDRLGGRNMELSDQAKQALTFDILVIIFSICCIIYAVYFKEPY</sequence>
<dbReference type="PANTHER" id="PTHR45283:SF1">
    <property type="entry name" value="NAD(P)H-QUINONE OXIDOREDUCTASE SUBUNIT T, CHLOROPLASTIC"/>
    <property type="match status" value="1"/>
</dbReference>
<reference evidence="9 10" key="1">
    <citation type="submission" date="2024-12" db="EMBL/GenBank/DDBJ databases">
        <title>The unique morphological basis and parallel evolutionary history of personate flowers in Penstemon.</title>
        <authorList>
            <person name="Depatie T.H."/>
            <person name="Wessinger C.A."/>
        </authorList>
    </citation>
    <scope>NUCLEOTIDE SEQUENCE [LARGE SCALE GENOMIC DNA]</scope>
    <source>
        <strain evidence="9">WTNN_2</strain>
        <tissue evidence="9">Leaf</tissue>
    </source>
</reference>
<keyword evidence="10" id="KW-1185">Reference proteome</keyword>
<keyword evidence="2 7" id="KW-0812">Transmembrane</keyword>
<dbReference type="FunFam" id="1.10.287.110:FF:000087">
    <property type="entry name" value="DnaJ homolog subfamily C member 4"/>
    <property type="match status" value="1"/>
</dbReference>
<organism evidence="9 10">
    <name type="scientific">Penstemon smallii</name>
    <dbReference type="NCBI Taxonomy" id="265156"/>
    <lineage>
        <taxon>Eukaryota</taxon>
        <taxon>Viridiplantae</taxon>
        <taxon>Streptophyta</taxon>
        <taxon>Embryophyta</taxon>
        <taxon>Tracheophyta</taxon>
        <taxon>Spermatophyta</taxon>
        <taxon>Magnoliopsida</taxon>
        <taxon>eudicotyledons</taxon>
        <taxon>Gunneridae</taxon>
        <taxon>Pentapetalae</taxon>
        <taxon>asterids</taxon>
        <taxon>lamiids</taxon>
        <taxon>Lamiales</taxon>
        <taxon>Plantaginaceae</taxon>
        <taxon>Cheloneae</taxon>
        <taxon>Penstemon</taxon>
    </lineage>
</organism>
<dbReference type="SMART" id="SM00271">
    <property type="entry name" value="DnaJ"/>
    <property type="match status" value="1"/>
</dbReference>
<dbReference type="InterPro" id="IPR036869">
    <property type="entry name" value="J_dom_sf"/>
</dbReference>
<accession>A0ABD3UJS3</accession>
<evidence type="ECO:0000256" key="2">
    <source>
        <dbReference type="ARBA" id="ARBA00022692"/>
    </source>
</evidence>
<evidence type="ECO:0000256" key="1">
    <source>
        <dbReference type="ARBA" id="ARBA00004167"/>
    </source>
</evidence>
<feature type="domain" description="J" evidence="8">
    <location>
        <begin position="108"/>
        <end position="174"/>
    </location>
</feature>
<evidence type="ECO:0000256" key="3">
    <source>
        <dbReference type="ARBA" id="ARBA00022989"/>
    </source>
</evidence>
<evidence type="ECO:0000313" key="9">
    <source>
        <dbReference type="EMBL" id="KAL3849789.1"/>
    </source>
</evidence>
<dbReference type="AlphaFoldDB" id="A0ABD3UJS3"/>
<evidence type="ECO:0000313" key="10">
    <source>
        <dbReference type="Proteomes" id="UP001634393"/>
    </source>
</evidence>
<dbReference type="GO" id="GO:0016020">
    <property type="term" value="C:membrane"/>
    <property type="evidence" value="ECO:0007669"/>
    <property type="project" value="UniProtKB-SubCell"/>
</dbReference>
<keyword evidence="3 7" id="KW-1133">Transmembrane helix</keyword>
<dbReference type="Proteomes" id="UP001634393">
    <property type="component" value="Unassembled WGS sequence"/>
</dbReference>
<keyword evidence="5" id="KW-0143">Chaperone</keyword>
<dbReference type="PROSITE" id="PS50076">
    <property type="entry name" value="DNAJ_2"/>
    <property type="match status" value="1"/>
</dbReference>
<dbReference type="InterPro" id="IPR044618">
    <property type="entry name" value="NdhT-like"/>
</dbReference>
<dbReference type="PRINTS" id="PR00625">
    <property type="entry name" value="JDOMAIN"/>
</dbReference>
<feature type="region of interest" description="Disordered" evidence="6">
    <location>
        <begin position="1"/>
        <end position="26"/>
    </location>
</feature>
<dbReference type="CDD" id="cd06257">
    <property type="entry name" value="DnaJ"/>
    <property type="match status" value="1"/>
</dbReference>
<dbReference type="SUPFAM" id="SSF46565">
    <property type="entry name" value="Chaperone J-domain"/>
    <property type="match status" value="1"/>
</dbReference>
<comment type="caution">
    <text evidence="9">The sequence shown here is derived from an EMBL/GenBank/DDBJ whole genome shotgun (WGS) entry which is preliminary data.</text>
</comment>
<evidence type="ECO:0000256" key="7">
    <source>
        <dbReference type="SAM" id="Phobius"/>
    </source>
</evidence>
<dbReference type="InterPro" id="IPR001623">
    <property type="entry name" value="DnaJ_domain"/>
</dbReference>